<accession>J3L7S7</accession>
<dbReference type="Proteomes" id="UP000006038">
    <property type="component" value="Chromosome 1"/>
</dbReference>
<reference evidence="2" key="1">
    <citation type="journal article" date="2013" name="Nat. Commun.">
        <title>Whole-genome sequencing of Oryza brachyantha reveals mechanisms underlying Oryza genome evolution.</title>
        <authorList>
            <person name="Chen J."/>
            <person name="Huang Q."/>
            <person name="Gao D."/>
            <person name="Wang J."/>
            <person name="Lang Y."/>
            <person name="Liu T."/>
            <person name="Li B."/>
            <person name="Bai Z."/>
            <person name="Luis Goicoechea J."/>
            <person name="Liang C."/>
            <person name="Chen C."/>
            <person name="Zhang W."/>
            <person name="Sun S."/>
            <person name="Liao Y."/>
            <person name="Zhang X."/>
            <person name="Yang L."/>
            <person name="Song C."/>
            <person name="Wang M."/>
            <person name="Shi J."/>
            <person name="Liu G."/>
            <person name="Liu J."/>
            <person name="Zhou H."/>
            <person name="Zhou W."/>
            <person name="Yu Q."/>
            <person name="An N."/>
            <person name="Chen Y."/>
            <person name="Cai Q."/>
            <person name="Wang B."/>
            <person name="Liu B."/>
            <person name="Min J."/>
            <person name="Huang Y."/>
            <person name="Wu H."/>
            <person name="Li Z."/>
            <person name="Zhang Y."/>
            <person name="Yin Y."/>
            <person name="Song W."/>
            <person name="Jiang J."/>
            <person name="Jackson S.A."/>
            <person name="Wing R.A."/>
            <person name="Wang J."/>
            <person name="Chen M."/>
        </authorList>
    </citation>
    <scope>NUCLEOTIDE SEQUENCE [LARGE SCALE GENOMIC DNA]</scope>
    <source>
        <strain evidence="2">cv. IRGC 101232</strain>
    </source>
</reference>
<sequence length="86" mass="9899">MKTLSKILWQRSLERRPKLYVICSYLLISLARSGAGDSSTSPNSPRISSSHGLVLRRRRKDTRRRSTTLSPSCRRKGHRNAWASCW</sequence>
<reference evidence="2" key="2">
    <citation type="submission" date="2013-04" db="UniProtKB">
        <authorList>
            <consortium name="EnsemblPlants"/>
        </authorList>
    </citation>
    <scope>IDENTIFICATION</scope>
</reference>
<evidence type="ECO:0000256" key="1">
    <source>
        <dbReference type="SAM" id="MobiDB-lite"/>
    </source>
</evidence>
<evidence type="ECO:0000313" key="2">
    <source>
        <dbReference type="EnsemblPlants" id="OB01G52830.1"/>
    </source>
</evidence>
<feature type="region of interest" description="Disordered" evidence="1">
    <location>
        <begin position="33"/>
        <end position="86"/>
    </location>
</feature>
<dbReference type="AlphaFoldDB" id="J3L7S7"/>
<proteinExistence type="predicted"/>
<dbReference type="HOGENOM" id="CLU_2504456_0_0_1"/>
<keyword evidence="3" id="KW-1185">Reference proteome</keyword>
<dbReference type="EnsemblPlants" id="OB01G52830.1">
    <property type="protein sequence ID" value="OB01G52830.1"/>
    <property type="gene ID" value="OB01G52830"/>
</dbReference>
<dbReference type="Gramene" id="OB01G52830.1">
    <property type="protein sequence ID" value="OB01G52830.1"/>
    <property type="gene ID" value="OB01G52830"/>
</dbReference>
<feature type="compositionally biased region" description="Low complexity" evidence="1">
    <location>
        <begin position="38"/>
        <end position="50"/>
    </location>
</feature>
<evidence type="ECO:0000313" key="3">
    <source>
        <dbReference type="Proteomes" id="UP000006038"/>
    </source>
</evidence>
<organism evidence="2">
    <name type="scientific">Oryza brachyantha</name>
    <name type="common">malo sina</name>
    <dbReference type="NCBI Taxonomy" id="4533"/>
    <lineage>
        <taxon>Eukaryota</taxon>
        <taxon>Viridiplantae</taxon>
        <taxon>Streptophyta</taxon>
        <taxon>Embryophyta</taxon>
        <taxon>Tracheophyta</taxon>
        <taxon>Spermatophyta</taxon>
        <taxon>Magnoliopsida</taxon>
        <taxon>Liliopsida</taxon>
        <taxon>Poales</taxon>
        <taxon>Poaceae</taxon>
        <taxon>BOP clade</taxon>
        <taxon>Oryzoideae</taxon>
        <taxon>Oryzeae</taxon>
        <taxon>Oryzinae</taxon>
        <taxon>Oryza</taxon>
    </lineage>
</organism>
<feature type="compositionally biased region" description="Basic residues" evidence="1">
    <location>
        <begin position="54"/>
        <end position="66"/>
    </location>
</feature>
<protein>
    <submittedName>
        <fullName evidence="2">Uncharacterized protein</fullName>
    </submittedName>
</protein>
<name>J3L7S7_ORYBR</name>